<organism evidence="1">
    <name type="scientific">Klebsiella oxytoca</name>
    <dbReference type="NCBI Taxonomy" id="571"/>
    <lineage>
        <taxon>Bacteria</taxon>
        <taxon>Pseudomonadati</taxon>
        <taxon>Pseudomonadota</taxon>
        <taxon>Gammaproteobacteria</taxon>
        <taxon>Enterobacterales</taxon>
        <taxon>Enterobacteriaceae</taxon>
        <taxon>Klebsiella/Raoultella group</taxon>
        <taxon>Klebsiella</taxon>
    </lineage>
</organism>
<reference evidence="1" key="2">
    <citation type="journal article" date="1999" name="Plasmid">
        <title>The cassettes and 3' conserved segment of an integron from Klebsiella oxytoca plasmid pACM1.</title>
        <authorList>
            <person name="Preston K.E."/>
            <person name="Radomski C.C."/>
            <person name="Venezia R.A."/>
        </authorList>
    </citation>
    <scope>NUCLEOTIDE SEQUENCE</scope>
    <source>
        <strain evidence="1">ATCC 51983</strain>
        <plasmid evidence="1">pACM1</plasmid>
    </source>
</reference>
<dbReference type="GeneID" id="97918207"/>
<reference evidence="1" key="5">
    <citation type="journal article" date="2004" name="Plasmid">
        <title>The SHV-5 extended-spectrum beta-lactamase gene of pACM1 is located on the remnant of a compound transposon.</title>
        <authorList>
            <person name="Preston K.E."/>
            <person name="Venezia R.A."/>
            <person name="Stellrecht K.A."/>
        </authorList>
    </citation>
    <scope>NUCLEOTIDE SEQUENCE</scope>
    <source>
        <strain evidence="1">ATCC 51983</strain>
        <plasmid evidence="1">pACM1</plasmid>
    </source>
</reference>
<proteinExistence type="predicted"/>
<dbReference type="AlphaFoldDB" id="A0A088FS50"/>
<dbReference type="PANTHER" id="PTHR30471">
    <property type="entry name" value="DNA REPAIR PROTEIN RADC"/>
    <property type="match status" value="1"/>
</dbReference>
<dbReference type="Gene3D" id="3.40.140.10">
    <property type="entry name" value="Cytidine Deaminase, domain 2"/>
    <property type="match status" value="1"/>
</dbReference>
<reference evidence="1" key="4">
    <citation type="journal article" date="2002" name="Plasmid">
        <title>Chromosomal sequences from Klebsiella pneumoniae flank the SHV-5 extended-spectrum beta-lactamase gene in pACM1.</title>
        <authorList>
            <person name="Preston K.E."/>
            <person name="Venezia R.A."/>
        </authorList>
    </citation>
    <scope>NUCLEOTIDE SEQUENCE</scope>
    <source>
        <strain evidence="1">ATCC 51983</strain>
        <plasmid evidence="1">pACM1</plasmid>
    </source>
</reference>
<dbReference type="CDD" id="cd08071">
    <property type="entry name" value="MPN_DUF2466"/>
    <property type="match status" value="1"/>
</dbReference>
<dbReference type="GeneID" id="89551396"/>
<dbReference type="Pfam" id="PF04002">
    <property type="entry name" value="RadC"/>
    <property type="match status" value="1"/>
</dbReference>
<reference evidence="1" key="6">
    <citation type="journal article" date="2014" name="Plasmid">
        <title>The complete nucleotide sequence of the multi-drug resistance-encoding IncL/M plasmid pACM1.</title>
        <authorList>
            <person name="Preston K.E."/>
            <person name="Hitchcock S.A."/>
            <person name="Aziz A.Y."/>
            <person name="Tine J.A."/>
        </authorList>
    </citation>
    <scope>NUCLEOTIDE SEQUENCE</scope>
    <source>
        <strain evidence="1">ATCC 51983</strain>
        <plasmid evidence="1">pACM1</plasmid>
    </source>
</reference>
<dbReference type="InterPro" id="IPR001405">
    <property type="entry name" value="UPF0758"/>
</dbReference>
<evidence type="ECO:0000313" key="1">
    <source>
        <dbReference type="EMBL" id="AIM47894.1"/>
    </source>
</evidence>
<dbReference type="PANTHER" id="PTHR30471:SF3">
    <property type="entry name" value="UPF0758 PROTEIN YEES-RELATED"/>
    <property type="match status" value="1"/>
</dbReference>
<dbReference type="EMBL" id="KJ541681">
    <property type="protein sequence ID" value="AIM47894.1"/>
    <property type="molecule type" value="Genomic_DNA"/>
</dbReference>
<reference evidence="1" key="1">
    <citation type="journal article" date="1997" name="Plasmid">
        <title>The resistance and integrase genes of pACM1, a conjugative multiple-resistance plasmid, from Klebsiella oxytoca.</title>
        <authorList>
            <person name="Preston K.E."/>
            <person name="Kacica M.A."/>
            <person name="Limberger R.J."/>
            <person name="Archinal W.A."/>
            <person name="Venezia R.A."/>
        </authorList>
    </citation>
    <scope>NUCLEOTIDE SEQUENCE</scope>
    <source>
        <strain evidence="1">ATCC 51983</strain>
        <plasmid evidence="1">pACM1</plasmid>
    </source>
</reference>
<dbReference type="InterPro" id="IPR037518">
    <property type="entry name" value="MPN"/>
</dbReference>
<sequence length="149" mass="16217">MKFSAEELNIIRQADAIIAGKITTTDFITGADAARSLLRFRLAAEPRESFCAFFLNCHNGVIAFEELFKGTISSVTVHPRIVLQRALHHNAAAVVLAHNHPSANTTPSQADKLITERLAQVLGMVDVKVLDHLIVGGSDIYSFAEHGLI</sequence>
<dbReference type="SUPFAM" id="SSF102712">
    <property type="entry name" value="JAB1/MPN domain"/>
    <property type="match status" value="1"/>
</dbReference>
<keyword evidence="1" id="KW-0614">Plasmid</keyword>
<accession>A0A088FS50</accession>
<name>A0A088FS50_KLEOX</name>
<reference evidence="1" key="3">
    <citation type="journal article" date="2000" name="Plasmid">
        <title>Nucleotide sequence of a 7-kb fragment of pACM1 encoding an IncM DNA primase and other putative proteins associated with conjugation.</title>
        <authorList>
            <person name="Preston K.E."/>
            <person name="Radomski C.C."/>
            <person name="Venezia R.A."/>
        </authorList>
    </citation>
    <scope>NUCLEOTIDE SEQUENCE</scope>
    <source>
        <strain evidence="1">ATCC 51983</strain>
        <plasmid evidence="1">pACM1</plasmid>
    </source>
</reference>
<dbReference type="InterPro" id="IPR025657">
    <property type="entry name" value="RadC_JAB"/>
</dbReference>
<geneLocation type="plasmid" evidence="1">
    <name>pACM1</name>
</geneLocation>
<dbReference type="PROSITE" id="PS50249">
    <property type="entry name" value="MPN"/>
    <property type="match status" value="1"/>
</dbReference>
<protein>
    <submittedName>
        <fullName evidence="1">Uncharacterized protein</fullName>
    </submittedName>
</protein>
<dbReference type="RefSeq" id="WP_004187369.1">
    <property type="nucleotide sequence ID" value="NC_024997.1"/>
</dbReference>